<keyword evidence="2" id="KW-1185">Reference proteome</keyword>
<accession>A0A4U1I4X2</accession>
<gene>
    <name evidence="1" type="ORF">FAZ69_14470</name>
</gene>
<proteinExistence type="predicted"/>
<dbReference type="EMBL" id="SWJE01000007">
    <property type="protein sequence ID" value="TKC88348.1"/>
    <property type="molecule type" value="Genomic_DNA"/>
</dbReference>
<dbReference type="OrthoDB" id="9024076at2"/>
<organism evidence="1 2">
    <name type="scientific">Trinickia terrae</name>
    <dbReference type="NCBI Taxonomy" id="2571161"/>
    <lineage>
        <taxon>Bacteria</taxon>
        <taxon>Pseudomonadati</taxon>
        <taxon>Pseudomonadota</taxon>
        <taxon>Betaproteobacteria</taxon>
        <taxon>Burkholderiales</taxon>
        <taxon>Burkholderiaceae</taxon>
        <taxon>Trinickia</taxon>
    </lineage>
</organism>
<comment type="caution">
    <text evidence="1">The sequence shown here is derived from an EMBL/GenBank/DDBJ whole genome shotgun (WGS) entry which is preliminary data.</text>
</comment>
<evidence type="ECO:0000313" key="1">
    <source>
        <dbReference type="EMBL" id="TKC88348.1"/>
    </source>
</evidence>
<sequence>MPTVTHSNEANAAHRFIEATRNVDLAFRAVRGKAEDEISDTEHAVAVSRLDRALDELSRAQELFDLAVSAHSTRQT</sequence>
<name>A0A4U1I4X2_9BURK</name>
<reference evidence="1 2" key="1">
    <citation type="submission" date="2019-04" db="EMBL/GenBank/DDBJ databases">
        <title>Trinickia sp. 7GSK02, isolated from subtropical forest soil.</title>
        <authorList>
            <person name="Gao Z.-H."/>
            <person name="Qiu L.-H."/>
        </authorList>
    </citation>
    <scope>NUCLEOTIDE SEQUENCE [LARGE SCALE GENOMIC DNA]</scope>
    <source>
        <strain evidence="1 2">7GSK02</strain>
    </source>
</reference>
<evidence type="ECO:0000313" key="2">
    <source>
        <dbReference type="Proteomes" id="UP000305539"/>
    </source>
</evidence>
<dbReference type="Proteomes" id="UP000305539">
    <property type="component" value="Unassembled WGS sequence"/>
</dbReference>
<protein>
    <submittedName>
        <fullName evidence="1">Uncharacterized protein</fullName>
    </submittedName>
</protein>
<dbReference type="AlphaFoldDB" id="A0A4U1I4X2"/>
<dbReference type="RefSeq" id="WP_136895619.1">
    <property type="nucleotide sequence ID" value="NZ_SWJE01000007.1"/>
</dbReference>